<feature type="compositionally biased region" description="Basic residues" evidence="1">
    <location>
        <begin position="62"/>
        <end position="72"/>
    </location>
</feature>
<proteinExistence type="predicted"/>
<evidence type="ECO:0000256" key="1">
    <source>
        <dbReference type="SAM" id="MobiDB-lite"/>
    </source>
</evidence>
<gene>
    <name evidence="2" type="ORF">L915_18100</name>
</gene>
<reference evidence="2" key="1">
    <citation type="submission" date="2013-11" db="EMBL/GenBank/DDBJ databases">
        <title>The Genome Sequence of Phytophthora parasitica CJ02B3.</title>
        <authorList>
            <consortium name="The Broad Institute Genomics Platform"/>
            <person name="Russ C."/>
            <person name="Tyler B."/>
            <person name="Panabieres F."/>
            <person name="Shan W."/>
            <person name="Tripathy S."/>
            <person name="Grunwald N."/>
            <person name="Machado M."/>
            <person name="Johnson C.S."/>
            <person name="Arredondo F."/>
            <person name="Hong C."/>
            <person name="Coffey M."/>
            <person name="Young S.K."/>
            <person name="Zeng Q."/>
            <person name="Gargeya S."/>
            <person name="Fitzgerald M."/>
            <person name="Abouelleil A."/>
            <person name="Alvarado L."/>
            <person name="Chapman S.B."/>
            <person name="Gainer-Dewar J."/>
            <person name="Goldberg J."/>
            <person name="Griggs A."/>
            <person name="Gujja S."/>
            <person name="Hansen M."/>
            <person name="Howarth C."/>
            <person name="Imamovic A."/>
            <person name="Ireland A."/>
            <person name="Larimer J."/>
            <person name="McCowan C."/>
            <person name="Murphy C."/>
            <person name="Pearson M."/>
            <person name="Poon T.W."/>
            <person name="Priest M."/>
            <person name="Roberts A."/>
            <person name="Saif S."/>
            <person name="Shea T."/>
            <person name="Sykes S."/>
            <person name="Wortman J."/>
            <person name="Nusbaum C."/>
            <person name="Birren B."/>
        </authorList>
    </citation>
    <scope>NUCLEOTIDE SEQUENCE [LARGE SCALE GENOMIC DNA]</scope>
    <source>
        <strain evidence="2">CJ02B3</strain>
    </source>
</reference>
<feature type="compositionally biased region" description="Polar residues" evidence="1">
    <location>
        <begin position="39"/>
        <end position="57"/>
    </location>
</feature>
<evidence type="ECO:0000313" key="2">
    <source>
        <dbReference type="EMBL" id="ETK75270.1"/>
    </source>
</evidence>
<dbReference type="EMBL" id="KI688907">
    <property type="protein sequence ID" value="ETK75270.1"/>
    <property type="molecule type" value="Genomic_DNA"/>
</dbReference>
<dbReference type="AlphaFoldDB" id="W2FYZ1"/>
<dbReference type="Proteomes" id="UP000053236">
    <property type="component" value="Unassembled WGS sequence"/>
</dbReference>
<organism evidence="2">
    <name type="scientific">Phytophthora nicotianae</name>
    <name type="common">Potato buckeye rot agent</name>
    <name type="synonym">Phytophthora parasitica</name>
    <dbReference type="NCBI Taxonomy" id="4792"/>
    <lineage>
        <taxon>Eukaryota</taxon>
        <taxon>Sar</taxon>
        <taxon>Stramenopiles</taxon>
        <taxon>Oomycota</taxon>
        <taxon>Peronosporomycetes</taxon>
        <taxon>Peronosporales</taxon>
        <taxon>Peronosporaceae</taxon>
        <taxon>Phytophthora</taxon>
    </lineage>
</organism>
<name>W2FYZ1_PHYNI</name>
<accession>W2FYZ1</accession>
<sequence length="120" mass="13735">MTDTLHDSEARQLLGMFLKDLNKHATLQLTPVECKSAHQGVQTPSASEQVNPAQTTTDSKHCTTKSQKKKKSQSWLRRKEELAQLRQQHDFGSRGKFQDTQRMIFSVVQQTCLEKAQHEN</sequence>
<feature type="region of interest" description="Disordered" evidence="1">
    <location>
        <begin position="38"/>
        <end position="77"/>
    </location>
</feature>
<protein>
    <submittedName>
        <fullName evidence="2">Uncharacterized protein</fullName>
    </submittedName>
</protein>